<dbReference type="PANTHER" id="PTHR30093:SF44">
    <property type="entry name" value="TYPE II SECRETION SYSTEM CORE PROTEIN G"/>
    <property type="match status" value="1"/>
</dbReference>
<keyword evidence="9" id="KW-1185">Reference proteome</keyword>
<dbReference type="GO" id="GO:0015627">
    <property type="term" value="C:type II protein secretion system complex"/>
    <property type="evidence" value="ECO:0007669"/>
    <property type="project" value="InterPro"/>
</dbReference>
<keyword evidence="5 6" id="KW-0472">Membrane</keyword>
<dbReference type="InterPro" id="IPR013545">
    <property type="entry name" value="T2SS_protein-GspG_C"/>
</dbReference>
<dbReference type="GO" id="GO:0016020">
    <property type="term" value="C:membrane"/>
    <property type="evidence" value="ECO:0007669"/>
    <property type="project" value="UniProtKB-SubCell"/>
</dbReference>
<dbReference type="RefSeq" id="WP_257529438.1">
    <property type="nucleotide sequence ID" value="NZ_JANKAS010000002.1"/>
</dbReference>
<keyword evidence="2" id="KW-0488">Methylation</keyword>
<dbReference type="Gene3D" id="3.30.700.10">
    <property type="entry name" value="Glycoprotein, Type 4 Pilin"/>
    <property type="match status" value="1"/>
</dbReference>
<evidence type="ECO:0000256" key="2">
    <source>
        <dbReference type="ARBA" id="ARBA00022481"/>
    </source>
</evidence>
<sequence length="120" mass="13415">MLKIRKMMQRQQGFTLIELIVVLAILGVLAALIVPKFTNTTSKAKEVAVETTVKTLQSAVELYYLDNDSYPKSISDLEEEYIDENPNSSENIEKFGGKFDINSEGKVTFTKTEESSGQSE</sequence>
<dbReference type="InterPro" id="IPR000983">
    <property type="entry name" value="Bac_GSPG_pilin"/>
</dbReference>
<name>A0AAE3HF19_9FIRM</name>
<dbReference type="Proteomes" id="UP001205748">
    <property type="component" value="Unassembled WGS sequence"/>
</dbReference>
<protein>
    <submittedName>
        <fullName evidence="8">Prepilin-type N-terminal cleavage/methylation domain-containing protein</fullName>
    </submittedName>
</protein>
<reference evidence="8" key="1">
    <citation type="submission" date="2022-07" db="EMBL/GenBank/DDBJ databases">
        <title>Enhanced cultured diversity of the mouse gut microbiota enables custom-made synthetic communities.</title>
        <authorList>
            <person name="Afrizal A."/>
        </authorList>
    </citation>
    <scope>NUCLEOTIDE SEQUENCE</scope>
    <source>
        <strain evidence="8">DSM 28593</strain>
    </source>
</reference>
<dbReference type="NCBIfam" id="TIGR02532">
    <property type="entry name" value="IV_pilin_GFxxxE"/>
    <property type="match status" value="1"/>
</dbReference>
<proteinExistence type="predicted"/>
<dbReference type="Pfam" id="PF07963">
    <property type="entry name" value="N_methyl"/>
    <property type="match status" value="1"/>
</dbReference>
<comment type="subcellular location">
    <subcellularLocation>
        <location evidence="1">Membrane</location>
        <topology evidence="1">Single-pass membrane protein</topology>
    </subcellularLocation>
</comment>
<feature type="transmembrane region" description="Helical" evidence="6">
    <location>
        <begin position="12"/>
        <end position="34"/>
    </location>
</feature>
<dbReference type="SUPFAM" id="SSF54523">
    <property type="entry name" value="Pili subunits"/>
    <property type="match status" value="1"/>
</dbReference>
<evidence type="ECO:0000256" key="3">
    <source>
        <dbReference type="ARBA" id="ARBA00022692"/>
    </source>
</evidence>
<accession>A0AAE3HF19</accession>
<evidence type="ECO:0000256" key="5">
    <source>
        <dbReference type="ARBA" id="ARBA00023136"/>
    </source>
</evidence>
<dbReference type="PRINTS" id="PR00813">
    <property type="entry name" value="BCTERIALGSPG"/>
</dbReference>
<evidence type="ECO:0000256" key="6">
    <source>
        <dbReference type="SAM" id="Phobius"/>
    </source>
</evidence>
<evidence type="ECO:0000256" key="1">
    <source>
        <dbReference type="ARBA" id="ARBA00004167"/>
    </source>
</evidence>
<dbReference type="PROSITE" id="PS00409">
    <property type="entry name" value="PROKAR_NTER_METHYL"/>
    <property type="match status" value="1"/>
</dbReference>
<evidence type="ECO:0000259" key="7">
    <source>
        <dbReference type="Pfam" id="PF08334"/>
    </source>
</evidence>
<comment type="caution">
    <text evidence="8">The sequence shown here is derived from an EMBL/GenBank/DDBJ whole genome shotgun (WGS) entry which is preliminary data.</text>
</comment>
<dbReference type="AlphaFoldDB" id="A0AAE3HF19"/>
<evidence type="ECO:0000313" key="8">
    <source>
        <dbReference type="EMBL" id="MCR1897973.1"/>
    </source>
</evidence>
<keyword evidence="4 6" id="KW-1133">Transmembrane helix</keyword>
<dbReference type="GO" id="GO:0015628">
    <property type="term" value="P:protein secretion by the type II secretion system"/>
    <property type="evidence" value="ECO:0007669"/>
    <property type="project" value="InterPro"/>
</dbReference>
<feature type="domain" description="Type II secretion system protein GspG C-terminal" evidence="7">
    <location>
        <begin position="37"/>
        <end position="78"/>
    </location>
</feature>
<dbReference type="PANTHER" id="PTHR30093">
    <property type="entry name" value="GENERAL SECRETION PATHWAY PROTEIN G"/>
    <property type="match status" value="1"/>
</dbReference>
<organism evidence="8 9">
    <name type="scientific">Irregularibacter muris</name>
    <dbReference type="NCBI Taxonomy" id="1796619"/>
    <lineage>
        <taxon>Bacteria</taxon>
        <taxon>Bacillati</taxon>
        <taxon>Bacillota</taxon>
        <taxon>Clostridia</taxon>
        <taxon>Eubacteriales</taxon>
        <taxon>Eubacteriaceae</taxon>
        <taxon>Irregularibacter</taxon>
    </lineage>
</organism>
<evidence type="ECO:0000256" key="4">
    <source>
        <dbReference type="ARBA" id="ARBA00022989"/>
    </source>
</evidence>
<evidence type="ECO:0000313" key="9">
    <source>
        <dbReference type="Proteomes" id="UP001205748"/>
    </source>
</evidence>
<dbReference type="Pfam" id="PF08334">
    <property type="entry name" value="T2SSG"/>
    <property type="match status" value="1"/>
</dbReference>
<dbReference type="EMBL" id="JANKAS010000002">
    <property type="protein sequence ID" value="MCR1897973.1"/>
    <property type="molecule type" value="Genomic_DNA"/>
</dbReference>
<keyword evidence="3 6" id="KW-0812">Transmembrane</keyword>
<gene>
    <name evidence="8" type="ORF">NSA47_03090</name>
</gene>
<dbReference type="InterPro" id="IPR045584">
    <property type="entry name" value="Pilin-like"/>
</dbReference>
<dbReference type="InterPro" id="IPR012902">
    <property type="entry name" value="N_methyl_site"/>
</dbReference>